<evidence type="ECO:0000313" key="1">
    <source>
        <dbReference type="EMBL" id="OCT12648.1"/>
    </source>
</evidence>
<dbReference type="OrthoDB" id="9889333at2"/>
<protein>
    <submittedName>
        <fullName evidence="1">Uncharacterized protein</fullName>
    </submittedName>
</protein>
<reference evidence="2" key="1">
    <citation type="submission" date="2016-05" db="EMBL/GenBank/DDBJ databases">
        <title>Paenibacillus oryzae. sp. nov., isolated from the rice root.</title>
        <authorList>
            <person name="Zhang J."/>
            <person name="Zhang X."/>
        </authorList>
    </citation>
    <scope>NUCLEOTIDE SEQUENCE [LARGE SCALE GENOMIC DNA]</scope>
    <source>
        <strain evidence="2">KCTC13222</strain>
    </source>
</reference>
<name>A0A1C0ZX85_9BACL</name>
<sequence length="63" mass="7280">MFEMDDSEHTAEQPAKWWELLDSTSSFLRFHYDEIMEHGSDELKQAVEIVLGGHPPAAYKKEA</sequence>
<keyword evidence="2" id="KW-1185">Reference proteome</keyword>
<evidence type="ECO:0000313" key="2">
    <source>
        <dbReference type="Proteomes" id="UP000093309"/>
    </source>
</evidence>
<dbReference type="RefSeq" id="WP_065857145.1">
    <property type="nucleotide sequence ID" value="NZ_LYPC01000027.1"/>
</dbReference>
<comment type="caution">
    <text evidence="1">The sequence shown here is derived from an EMBL/GenBank/DDBJ whole genome shotgun (WGS) entry which is preliminary data.</text>
</comment>
<dbReference type="Proteomes" id="UP000093309">
    <property type="component" value="Unassembled WGS sequence"/>
</dbReference>
<proteinExistence type="predicted"/>
<accession>A0A1C0ZX85</accession>
<dbReference type="EMBL" id="LYPC01000027">
    <property type="protein sequence ID" value="OCT12648.1"/>
    <property type="molecule type" value="Genomic_DNA"/>
</dbReference>
<dbReference type="AlphaFoldDB" id="A0A1C0ZX85"/>
<gene>
    <name evidence="1" type="ORF">A8709_33090</name>
</gene>
<organism evidence="1 2">
    <name type="scientific">Paenibacillus pectinilyticus</name>
    <dbReference type="NCBI Taxonomy" id="512399"/>
    <lineage>
        <taxon>Bacteria</taxon>
        <taxon>Bacillati</taxon>
        <taxon>Bacillota</taxon>
        <taxon>Bacilli</taxon>
        <taxon>Bacillales</taxon>
        <taxon>Paenibacillaceae</taxon>
        <taxon>Paenibacillus</taxon>
    </lineage>
</organism>
<dbReference type="STRING" id="512399.A8709_33090"/>